<accession>A0ABQ7MNM8</accession>
<gene>
    <name evidence="1" type="primary">A04p012020.1_BraROA</name>
    <name evidence="1" type="ORF">IGI04_014894</name>
</gene>
<organism evidence="1 2">
    <name type="scientific">Brassica rapa subsp. trilocularis</name>
    <dbReference type="NCBI Taxonomy" id="1813537"/>
    <lineage>
        <taxon>Eukaryota</taxon>
        <taxon>Viridiplantae</taxon>
        <taxon>Streptophyta</taxon>
        <taxon>Embryophyta</taxon>
        <taxon>Tracheophyta</taxon>
        <taxon>Spermatophyta</taxon>
        <taxon>Magnoliopsida</taxon>
        <taxon>eudicotyledons</taxon>
        <taxon>Gunneridae</taxon>
        <taxon>Pentapetalae</taxon>
        <taxon>rosids</taxon>
        <taxon>malvids</taxon>
        <taxon>Brassicales</taxon>
        <taxon>Brassicaceae</taxon>
        <taxon>Brassiceae</taxon>
        <taxon>Brassica</taxon>
    </lineage>
</organism>
<proteinExistence type="predicted"/>
<comment type="caution">
    <text evidence="1">The sequence shown here is derived from an EMBL/GenBank/DDBJ whole genome shotgun (WGS) entry which is preliminary data.</text>
</comment>
<evidence type="ECO:0000313" key="1">
    <source>
        <dbReference type="EMBL" id="KAG5400287.1"/>
    </source>
</evidence>
<reference evidence="1 2" key="1">
    <citation type="submission" date="2021-03" db="EMBL/GenBank/DDBJ databases">
        <authorList>
            <person name="King G.J."/>
            <person name="Bancroft I."/>
            <person name="Baten A."/>
            <person name="Bloomfield J."/>
            <person name="Borpatragohain P."/>
            <person name="He Z."/>
            <person name="Irish N."/>
            <person name="Irwin J."/>
            <person name="Liu K."/>
            <person name="Mauleon R.P."/>
            <person name="Moore J."/>
            <person name="Morris R."/>
            <person name="Ostergaard L."/>
            <person name="Wang B."/>
            <person name="Wells R."/>
        </authorList>
    </citation>
    <scope>NUCLEOTIDE SEQUENCE [LARGE SCALE GENOMIC DNA]</scope>
    <source>
        <strain evidence="1">R-o-18</strain>
        <tissue evidence="1">Leaf</tissue>
    </source>
</reference>
<evidence type="ECO:0008006" key="3">
    <source>
        <dbReference type="Google" id="ProtNLM"/>
    </source>
</evidence>
<dbReference type="Proteomes" id="UP000823674">
    <property type="component" value="Chromosome A04"/>
</dbReference>
<dbReference type="EMBL" id="JADBGQ010000004">
    <property type="protein sequence ID" value="KAG5400287.1"/>
    <property type="molecule type" value="Genomic_DNA"/>
</dbReference>
<sequence>MKGQSTVKKHIILYDVKTENETVNHAIFKCPPTIQKWYIAATPTPPLIFSSSTKGKIYQIPEVKQLYLQIIISEICMIYAHEHMTHSSMVVDGHGKIPKGKYNFWEPKNKEQGYNPYIQKSAIWSVQMSTCQVYGTDSRELITMIQDSGAWLRFSIELKEVLIQ</sequence>
<keyword evidence="2" id="KW-1185">Reference proteome</keyword>
<protein>
    <recommendedName>
        <fullName evidence="3">F-box associated domain-containing protein</fullName>
    </recommendedName>
</protein>
<evidence type="ECO:0000313" key="2">
    <source>
        <dbReference type="Proteomes" id="UP000823674"/>
    </source>
</evidence>
<name>A0ABQ7MNM8_BRACM</name>